<dbReference type="InParanoid" id="Q01S09"/>
<dbReference type="InterPro" id="IPR050266">
    <property type="entry name" value="AB_hydrolase_sf"/>
</dbReference>
<keyword evidence="1" id="KW-0732">Signal</keyword>
<sequence precursor="true">MARTLPKLCLLAAFALGSLFAQDDASHFTRLDGNRIHYLSFGEGDEAVVFIHGWTCDATFWKAQAPVYAKRRSLLIDLPGHGLSDKPEIAYTMELFARAVNAVLTDAKVRKATLVGHSMGAGVEVQVLRMYPAKIAGLMFVDGYVPQPPENDAERARGKAQIDGLIKALGAPDYRTFATRMIDSMFTKSTDPALKEQVRAKMLAAPQYVMTSAMTGMFAMAPLAESYPQVPAACIRVKQASSPAYREFLARHFQLVDFREFDDAGHFLMMEQPERFNSLLAQFLDRK</sequence>
<feature type="domain" description="AB hydrolase-1" evidence="2">
    <location>
        <begin position="48"/>
        <end position="277"/>
    </location>
</feature>
<dbReference type="eggNOG" id="COG0596">
    <property type="taxonomic scope" value="Bacteria"/>
</dbReference>
<dbReference type="SUPFAM" id="SSF53474">
    <property type="entry name" value="alpha/beta-Hydrolases"/>
    <property type="match status" value="1"/>
</dbReference>
<feature type="chain" id="PRO_5004162372" evidence="1">
    <location>
        <begin position="22"/>
        <end position="287"/>
    </location>
</feature>
<dbReference type="HOGENOM" id="CLU_020336_50_4_0"/>
<protein>
    <submittedName>
        <fullName evidence="3">Alpha/beta hydrolase fold</fullName>
    </submittedName>
</protein>
<proteinExistence type="predicted"/>
<evidence type="ECO:0000256" key="1">
    <source>
        <dbReference type="SAM" id="SignalP"/>
    </source>
</evidence>
<gene>
    <name evidence="3" type="ordered locus">Acid_6639</name>
</gene>
<dbReference type="FunCoup" id="Q01S09">
    <property type="interactions" value="109"/>
</dbReference>
<dbReference type="Gene3D" id="3.40.50.1820">
    <property type="entry name" value="alpha/beta hydrolase"/>
    <property type="match status" value="1"/>
</dbReference>
<evidence type="ECO:0000313" key="3">
    <source>
        <dbReference type="EMBL" id="ABJ87561.1"/>
    </source>
</evidence>
<feature type="signal peptide" evidence="1">
    <location>
        <begin position="1"/>
        <end position="21"/>
    </location>
</feature>
<organism evidence="3">
    <name type="scientific">Solibacter usitatus (strain Ellin6076)</name>
    <dbReference type="NCBI Taxonomy" id="234267"/>
    <lineage>
        <taxon>Bacteria</taxon>
        <taxon>Pseudomonadati</taxon>
        <taxon>Acidobacteriota</taxon>
        <taxon>Terriglobia</taxon>
        <taxon>Bryobacterales</taxon>
        <taxon>Solibacteraceae</taxon>
        <taxon>Candidatus Solibacter</taxon>
    </lineage>
</organism>
<name>Q01S09_SOLUE</name>
<dbReference type="PANTHER" id="PTHR43798">
    <property type="entry name" value="MONOACYLGLYCEROL LIPASE"/>
    <property type="match status" value="1"/>
</dbReference>
<evidence type="ECO:0000259" key="2">
    <source>
        <dbReference type="Pfam" id="PF12697"/>
    </source>
</evidence>
<accession>Q01S09</accession>
<dbReference type="OrthoDB" id="252464at2"/>
<dbReference type="InterPro" id="IPR029058">
    <property type="entry name" value="AB_hydrolase_fold"/>
</dbReference>
<dbReference type="AlphaFoldDB" id="Q01S09"/>
<dbReference type="Pfam" id="PF12697">
    <property type="entry name" value="Abhydrolase_6"/>
    <property type="match status" value="1"/>
</dbReference>
<dbReference type="GO" id="GO:0016787">
    <property type="term" value="F:hydrolase activity"/>
    <property type="evidence" value="ECO:0007669"/>
    <property type="project" value="UniProtKB-KW"/>
</dbReference>
<dbReference type="ESTHER" id="solue-q01s09">
    <property type="family name" value="6_AlphaBeta_hydrolase"/>
</dbReference>
<dbReference type="EMBL" id="CP000473">
    <property type="protein sequence ID" value="ABJ87561.1"/>
    <property type="molecule type" value="Genomic_DNA"/>
</dbReference>
<dbReference type="KEGG" id="sus:Acid_6639"/>
<dbReference type="InterPro" id="IPR000073">
    <property type="entry name" value="AB_hydrolase_1"/>
</dbReference>
<dbReference type="STRING" id="234267.Acid_6639"/>
<reference evidence="3" key="1">
    <citation type="submission" date="2006-10" db="EMBL/GenBank/DDBJ databases">
        <title>Complete sequence of Solibacter usitatus Ellin6076.</title>
        <authorList>
            <consortium name="US DOE Joint Genome Institute"/>
            <person name="Copeland A."/>
            <person name="Lucas S."/>
            <person name="Lapidus A."/>
            <person name="Barry K."/>
            <person name="Detter J.C."/>
            <person name="Glavina del Rio T."/>
            <person name="Hammon N."/>
            <person name="Israni S."/>
            <person name="Dalin E."/>
            <person name="Tice H."/>
            <person name="Pitluck S."/>
            <person name="Thompson L.S."/>
            <person name="Brettin T."/>
            <person name="Bruce D."/>
            <person name="Han C."/>
            <person name="Tapia R."/>
            <person name="Gilna P."/>
            <person name="Schmutz J."/>
            <person name="Larimer F."/>
            <person name="Land M."/>
            <person name="Hauser L."/>
            <person name="Kyrpides N."/>
            <person name="Mikhailova N."/>
            <person name="Janssen P.H."/>
            <person name="Kuske C.R."/>
            <person name="Richardson P."/>
        </authorList>
    </citation>
    <scope>NUCLEOTIDE SEQUENCE</scope>
    <source>
        <strain evidence="3">Ellin6076</strain>
    </source>
</reference>
<keyword evidence="3" id="KW-0378">Hydrolase</keyword>